<accession>A0AAU9IUA1</accession>
<gene>
    <name evidence="2" type="ORF">BSTOLATCC_MIC16880</name>
</gene>
<name>A0AAU9IUA1_9CILI</name>
<protein>
    <recommendedName>
        <fullName evidence="1">C2 domain-containing protein</fullName>
    </recommendedName>
</protein>
<evidence type="ECO:0000259" key="1">
    <source>
        <dbReference type="PROSITE" id="PS50004"/>
    </source>
</evidence>
<evidence type="ECO:0000313" key="3">
    <source>
        <dbReference type="Proteomes" id="UP001162131"/>
    </source>
</evidence>
<dbReference type="CDD" id="cd00030">
    <property type="entry name" value="C2"/>
    <property type="match status" value="1"/>
</dbReference>
<dbReference type="PROSITE" id="PS50004">
    <property type="entry name" value="C2"/>
    <property type="match status" value="1"/>
</dbReference>
<dbReference type="EMBL" id="CAJZBQ010000016">
    <property type="protein sequence ID" value="CAG9316778.1"/>
    <property type="molecule type" value="Genomic_DNA"/>
</dbReference>
<dbReference type="AlphaFoldDB" id="A0AAU9IUA1"/>
<dbReference type="SUPFAM" id="SSF49562">
    <property type="entry name" value="C2 domain (Calcium/lipid-binding domain, CaLB)"/>
    <property type="match status" value="1"/>
</dbReference>
<comment type="caution">
    <text evidence="2">The sequence shown here is derived from an EMBL/GenBank/DDBJ whole genome shotgun (WGS) entry which is preliminary data.</text>
</comment>
<dbReference type="Gene3D" id="2.60.40.150">
    <property type="entry name" value="C2 domain"/>
    <property type="match status" value="1"/>
</dbReference>
<sequence>MGDCSSRPTKADMEQHIHDYNAKNDLFFQAVPFDRKIEEMILEENSKKGLQEKLQLYQRKKVEYLTTYSTITAGEPHIPELSIEIQKGLDLHTNNLCFTQGKPYVTVTLEPKGPIYETFESDKFIPYWFQLFQIKQNMNSFSHLLIQVWHRRNVADDLLIGDMAIKISDLEDQHVKEEWVELTSLYSNDLLRPSLRVRIQLMHDKKALLHRLSKRCQYIIDLIRAELTHREKPNGTKH</sequence>
<organism evidence="2 3">
    <name type="scientific">Blepharisma stoltei</name>
    <dbReference type="NCBI Taxonomy" id="1481888"/>
    <lineage>
        <taxon>Eukaryota</taxon>
        <taxon>Sar</taxon>
        <taxon>Alveolata</taxon>
        <taxon>Ciliophora</taxon>
        <taxon>Postciliodesmatophora</taxon>
        <taxon>Heterotrichea</taxon>
        <taxon>Heterotrichida</taxon>
        <taxon>Blepharismidae</taxon>
        <taxon>Blepharisma</taxon>
    </lineage>
</organism>
<reference evidence="2" key="1">
    <citation type="submission" date="2021-09" db="EMBL/GenBank/DDBJ databases">
        <authorList>
            <consortium name="AG Swart"/>
            <person name="Singh M."/>
            <person name="Singh A."/>
            <person name="Seah K."/>
            <person name="Emmerich C."/>
        </authorList>
    </citation>
    <scope>NUCLEOTIDE SEQUENCE</scope>
    <source>
        <strain evidence="2">ATCC30299</strain>
    </source>
</reference>
<feature type="domain" description="C2" evidence="1">
    <location>
        <begin position="58"/>
        <end position="180"/>
    </location>
</feature>
<proteinExistence type="predicted"/>
<dbReference type="InterPro" id="IPR000008">
    <property type="entry name" value="C2_dom"/>
</dbReference>
<evidence type="ECO:0000313" key="2">
    <source>
        <dbReference type="EMBL" id="CAG9316778.1"/>
    </source>
</evidence>
<keyword evidence="3" id="KW-1185">Reference proteome</keyword>
<dbReference type="InterPro" id="IPR035892">
    <property type="entry name" value="C2_domain_sf"/>
</dbReference>
<dbReference type="Pfam" id="PF00168">
    <property type="entry name" value="C2"/>
    <property type="match status" value="1"/>
</dbReference>
<dbReference type="Proteomes" id="UP001162131">
    <property type="component" value="Unassembled WGS sequence"/>
</dbReference>